<dbReference type="OrthoDB" id="5652479at2"/>
<proteinExistence type="predicted"/>
<protein>
    <submittedName>
        <fullName evidence="2">Ankyrin repeat protein</fullName>
    </submittedName>
</protein>
<sequence>MPYTNVTDSPLNQLLSSIEERLKLAKNNKEFKADKTELAKETASQINKLLKLIDQLRSVMGIYNQGSGPGLTDILVIPKLISLKSSTKDYTSPTYKLYRFLKKNLANIIQIAVAQSLREIPQNEQDLAGTINELKIQIKANLLKNTTVQSFGVETIIEDLLKNINFPFLTLNYIRNKNNLISDITQTFLKNFKHLYLNSLLQRYAFQIKHPIMFDIVADVSQLLSTVPKDDLQKLVSFLNPMAIEDTSKLLGKLIIHQGNFVFKDGETKELLDINGLYKQYAPQSYQLIDITIANYFSDFAETPKVKSEKAKAELIQETISYLVQDFKTKLSEITLQIRGLTVDGPIQSENPKKSLFNLVDKFRQLEKLDLLAHEHLIQSKNDLITRLKSKTLLSEVTKESQGQLASLFVKYQRLGFAALSMQPELLTTKFVNTGSITHLTTVKEYIDNIFKSFQTEIEQPLNQTQKEIVAQMNELWRKWIEEERQEHLKATTAISASCKEIKTQAEQIRFEIGILPDPLELKLDYVAKKFIELDSKNQVVQTLHQELDLQERNLKEHSVNATISEDLVALFGTKIQKEFQQLYEAEHDQLVKIKAVIKQIEKTLIEQDSMLKQLDEKLQFERKMSEGNVNELRDILENKLHSLNELHKNFKPGNLLKKQEELKSPQIIKPKDRINSLQKRVGDNILDFKESLADFSKSLAILAKNITIEKRGEVIEVLEQLADTDRLAVIKYIETLEQIYEDDIKNEGLTELDKIATWIDTKLIPSAKRDLPLSQIGGLFAETKAFNNPHIKKLFFDIVCPDVEVNDPNHWKEFYQRLKKIFNPSIFQSESTKVNNALKLERLKKLAADTHKILSIVNPVKEIISKLKNIDKEITEDNVNIATLQQELQFQEEIKVVEKKEKELFTLQQEIQILDKLITLSEEIQLLGSEINDLKNKLDDSPDLIENLKSKQAAVEGFQVSLKVISKELQELNLLLKLVDSKSYQAKFKQLNNLCLVLQNNLTELQNFYHKKIVNLFDTEINKVQIAKDNFNQLVKIYQQNSEPNFAGFNTLLNKLKDIEKAVRKIDEQMKPIKFSLQEKLDAITADSTELTMSLVKKLQNQIQSLINQAKENSDRVTINIIDVHREDINENYRQDLEKANLFIKRASSEITKLKTFLSEDKLAVRQEILRSIEDTEQSSNRVKNELAIKEGCTFSALSRIATRMILASHFKQELDDYLVNRTKKFSVKDTLLWHDSQARMLFINGSPTKEGLKNALDNYVNDGNSQKLIKFINTNKSNFPGQHLQPLLNRLILAVRDYDKTLPIDYSDDFSSEIYAPAVNLRNASSVLKRLFNNNETKDLALGIKSLYTNIEGMHKYGIDINDAEYLKGNKINPGQTALDLASRLKNSLDEFMVKNEDELIKGGIVRKQLLLSFHEQFKTLLHSEDDKLSKHREAWKPIVANTALNIFSLIKLTVSKIKTHQATFFFQQTKRMQKVDAVEHALDSVVQNNLSLKVF</sequence>
<feature type="coiled-coil region" evidence="1">
    <location>
        <begin position="598"/>
        <end position="650"/>
    </location>
</feature>
<evidence type="ECO:0000313" key="2">
    <source>
        <dbReference type="EMBL" id="STX51714.1"/>
    </source>
</evidence>
<keyword evidence="1" id="KW-0175">Coiled coil</keyword>
<organism evidence="2 3">
    <name type="scientific">Legionella busanensis</name>
    <dbReference type="NCBI Taxonomy" id="190655"/>
    <lineage>
        <taxon>Bacteria</taxon>
        <taxon>Pseudomonadati</taxon>
        <taxon>Pseudomonadota</taxon>
        <taxon>Gammaproteobacteria</taxon>
        <taxon>Legionellales</taxon>
        <taxon>Legionellaceae</taxon>
        <taxon>Legionella</taxon>
    </lineage>
</organism>
<keyword evidence="3" id="KW-1185">Reference proteome</keyword>
<evidence type="ECO:0000313" key="3">
    <source>
        <dbReference type="Proteomes" id="UP000254794"/>
    </source>
</evidence>
<dbReference type="RefSeq" id="WP_115331331.1">
    <property type="nucleotide sequence ID" value="NZ_CAAAHP010000002.1"/>
</dbReference>
<feature type="coiled-coil region" evidence="1">
    <location>
        <begin position="868"/>
        <end position="938"/>
    </location>
</feature>
<name>A0A378JKK7_9GAMM</name>
<accession>A0A378JKK7</accession>
<feature type="coiled-coil region" evidence="1">
    <location>
        <begin position="534"/>
        <end position="561"/>
    </location>
</feature>
<dbReference type="EMBL" id="UGOD01000001">
    <property type="protein sequence ID" value="STX51714.1"/>
    <property type="molecule type" value="Genomic_DNA"/>
</dbReference>
<dbReference type="Proteomes" id="UP000254794">
    <property type="component" value="Unassembled WGS sequence"/>
</dbReference>
<evidence type="ECO:0000256" key="1">
    <source>
        <dbReference type="SAM" id="Coils"/>
    </source>
</evidence>
<feature type="coiled-coil region" evidence="1">
    <location>
        <begin position="1097"/>
        <end position="1187"/>
    </location>
</feature>
<reference evidence="2 3" key="1">
    <citation type="submission" date="2018-06" db="EMBL/GenBank/DDBJ databases">
        <authorList>
            <consortium name="Pathogen Informatics"/>
            <person name="Doyle S."/>
        </authorList>
    </citation>
    <scope>NUCLEOTIDE SEQUENCE [LARGE SCALE GENOMIC DNA]</scope>
    <source>
        <strain evidence="2 3">NCTC13316</strain>
    </source>
</reference>
<gene>
    <name evidence="2" type="ORF">NCTC13316_01810</name>
</gene>